<keyword evidence="5" id="KW-1185">Reference proteome</keyword>
<name>X6LF47_RETFI</name>
<dbReference type="InterPro" id="IPR015943">
    <property type="entry name" value="WD40/YVTN_repeat-like_dom_sf"/>
</dbReference>
<dbReference type="InterPro" id="IPR001680">
    <property type="entry name" value="WD40_rpt"/>
</dbReference>
<gene>
    <name evidence="4" type="ORF">RFI_37493</name>
</gene>
<keyword evidence="1 3" id="KW-0853">WD repeat</keyword>
<dbReference type="AlphaFoldDB" id="X6LF47"/>
<dbReference type="PANTHER" id="PTHR19879">
    <property type="entry name" value="TRANSCRIPTION INITIATION FACTOR TFIID"/>
    <property type="match status" value="1"/>
</dbReference>
<evidence type="ECO:0000313" key="4">
    <source>
        <dbReference type="EMBL" id="ETN99965.1"/>
    </source>
</evidence>
<feature type="non-terminal residue" evidence="4">
    <location>
        <position position="265"/>
    </location>
</feature>
<dbReference type="PROSITE" id="PS50294">
    <property type="entry name" value="WD_REPEATS_REGION"/>
    <property type="match status" value="3"/>
</dbReference>
<dbReference type="InterPro" id="IPR019775">
    <property type="entry name" value="WD40_repeat_CS"/>
</dbReference>
<sequence length="265" mass="30187">MNDISGTKIQDIWEKYFNSDSIAKYVLRKVGNNRYQFLHKSCQEYFAAQKIIFDIVSWKSNVITIDNQQFQQQFETYIPILSINKKLIYDTNSLYMNVKSRLFRIIQASKNNPNIFFAAAILNAANTVSTSFKLVLTTQILRIQAYFGEYASFQGYSKGVNSVQFSPDGTKIVSGSSDNTIRLWDIFSGKVLCELKHSYSVAWVQFSSDGSKIISAPRDTTIELWDISSRKLIRSFNGHKDDVNSVHFSPDNSKIVSSSADKTVR</sequence>
<dbReference type="PROSITE" id="PS00678">
    <property type="entry name" value="WD_REPEATS_1"/>
    <property type="match status" value="2"/>
</dbReference>
<feature type="repeat" description="WD" evidence="3">
    <location>
        <begin position="194"/>
        <end position="235"/>
    </location>
</feature>
<organism evidence="4 5">
    <name type="scientific">Reticulomyxa filosa</name>
    <dbReference type="NCBI Taxonomy" id="46433"/>
    <lineage>
        <taxon>Eukaryota</taxon>
        <taxon>Sar</taxon>
        <taxon>Rhizaria</taxon>
        <taxon>Retaria</taxon>
        <taxon>Foraminifera</taxon>
        <taxon>Monothalamids</taxon>
        <taxon>Reticulomyxidae</taxon>
        <taxon>Reticulomyxa</taxon>
    </lineage>
</organism>
<dbReference type="EMBL" id="ASPP01042370">
    <property type="protein sequence ID" value="ETN99965.1"/>
    <property type="molecule type" value="Genomic_DNA"/>
</dbReference>
<dbReference type="PANTHER" id="PTHR19879:SF9">
    <property type="entry name" value="TRANSCRIPTION INITIATION FACTOR TFIID SUBUNIT 5"/>
    <property type="match status" value="1"/>
</dbReference>
<dbReference type="PRINTS" id="PR00320">
    <property type="entry name" value="GPROTEINBRPT"/>
</dbReference>
<accession>X6LF47</accession>
<feature type="repeat" description="WD" evidence="3">
    <location>
        <begin position="153"/>
        <end position="194"/>
    </location>
</feature>
<dbReference type="InterPro" id="IPR036322">
    <property type="entry name" value="WD40_repeat_dom_sf"/>
</dbReference>
<keyword evidence="2" id="KW-0677">Repeat</keyword>
<dbReference type="PROSITE" id="PS50082">
    <property type="entry name" value="WD_REPEATS_2"/>
    <property type="match status" value="3"/>
</dbReference>
<dbReference type="Pfam" id="PF00400">
    <property type="entry name" value="WD40"/>
    <property type="match status" value="3"/>
</dbReference>
<evidence type="ECO:0000256" key="2">
    <source>
        <dbReference type="ARBA" id="ARBA00022737"/>
    </source>
</evidence>
<dbReference type="Gene3D" id="2.130.10.10">
    <property type="entry name" value="YVTN repeat-like/Quinoprotein amine dehydrogenase"/>
    <property type="match status" value="1"/>
</dbReference>
<dbReference type="SUPFAM" id="SSF50978">
    <property type="entry name" value="WD40 repeat-like"/>
    <property type="match status" value="1"/>
</dbReference>
<dbReference type="SMART" id="SM00320">
    <property type="entry name" value="WD40"/>
    <property type="match status" value="3"/>
</dbReference>
<feature type="repeat" description="WD" evidence="3">
    <location>
        <begin position="236"/>
        <end position="265"/>
    </location>
</feature>
<evidence type="ECO:0000256" key="3">
    <source>
        <dbReference type="PROSITE-ProRule" id="PRU00221"/>
    </source>
</evidence>
<evidence type="ECO:0000313" key="5">
    <source>
        <dbReference type="Proteomes" id="UP000023152"/>
    </source>
</evidence>
<evidence type="ECO:0000256" key="1">
    <source>
        <dbReference type="ARBA" id="ARBA00022574"/>
    </source>
</evidence>
<dbReference type="OrthoDB" id="27537at2759"/>
<dbReference type="InterPro" id="IPR020472">
    <property type="entry name" value="WD40_PAC1"/>
</dbReference>
<protein>
    <submittedName>
        <fullName evidence="4">Uncharacterized protein</fullName>
    </submittedName>
</protein>
<proteinExistence type="predicted"/>
<dbReference type="Proteomes" id="UP000023152">
    <property type="component" value="Unassembled WGS sequence"/>
</dbReference>
<reference evidence="4 5" key="1">
    <citation type="journal article" date="2013" name="Curr. Biol.">
        <title>The Genome of the Foraminiferan Reticulomyxa filosa.</title>
        <authorList>
            <person name="Glockner G."/>
            <person name="Hulsmann N."/>
            <person name="Schleicher M."/>
            <person name="Noegel A.A."/>
            <person name="Eichinger L."/>
            <person name="Gallinger C."/>
            <person name="Pawlowski J."/>
            <person name="Sierra R."/>
            <person name="Euteneuer U."/>
            <person name="Pillet L."/>
            <person name="Moustafa A."/>
            <person name="Platzer M."/>
            <person name="Groth M."/>
            <person name="Szafranski K."/>
            <person name="Schliwa M."/>
        </authorList>
    </citation>
    <scope>NUCLEOTIDE SEQUENCE [LARGE SCALE GENOMIC DNA]</scope>
</reference>
<comment type="caution">
    <text evidence="4">The sequence shown here is derived from an EMBL/GenBank/DDBJ whole genome shotgun (WGS) entry which is preliminary data.</text>
</comment>